<dbReference type="AlphaFoldDB" id="A0A6J4HZW9"/>
<proteinExistence type="predicted"/>
<organism evidence="2">
    <name type="scientific">uncultured Mycobacteriales bacterium</name>
    <dbReference type="NCBI Taxonomy" id="581187"/>
    <lineage>
        <taxon>Bacteria</taxon>
        <taxon>Bacillati</taxon>
        <taxon>Actinomycetota</taxon>
        <taxon>Actinomycetes</taxon>
        <taxon>Mycobacteriales</taxon>
        <taxon>environmental samples</taxon>
    </lineage>
</organism>
<protein>
    <submittedName>
        <fullName evidence="2">Uncharacterized protein</fullName>
    </submittedName>
</protein>
<gene>
    <name evidence="2" type="ORF">AVDCRST_MAG41-1350</name>
</gene>
<dbReference type="EMBL" id="CADCTP010000124">
    <property type="protein sequence ID" value="CAA9238428.1"/>
    <property type="molecule type" value="Genomic_DNA"/>
</dbReference>
<feature type="region of interest" description="Disordered" evidence="1">
    <location>
        <begin position="1"/>
        <end position="78"/>
    </location>
</feature>
<accession>A0A6J4HZW9</accession>
<feature type="non-terminal residue" evidence="2">
    <location>
        <position position="1"/>
    </location>
</feature>
<reference evidence="2" key="1">
    <citation type="submission" date="2020-02" db="EMBL/GenBank/DDBJ databases">
        <authorList>
            <person name="Meier V. D."/>
        </authorList>
    </citation>
    <scope>NUCLEOTIDE SEQUENCE</scope>
    <source>
        <strain evidence="2">AVDCRST_MAG41</strain>
    </source>
</reference>
<feature type="compositionally biased region" description="Low complexity" evidence="1">
    <location>
        <begin position="65"/>
        <end position="78"/>
    </location>
</feature>
<feature type="non-terminal residue" evidence="2">
    <location>
        <position position="78"/>
    </location>
</feature>
<evidence type="ECO:0000313" key="2">
    <source>
        <dbReference type="EMBL" id="CAA9238428.1"/>
    </source>
</evidence>
<sequence length="78" mass="7887">GTTAGGARRRCRAPPDRAGAAGRRRAAGRRPGVGLAGRDRTRHRAGGPLLDADHRRRAGGPAHVRGPGAAGAPQGRGL</sequence>
<evidence type="ECO:0000256" key="1">
    <source>
        <dbReference type="SAM" id="MobiDB-lite"/>
    </source>
</evidence>
<name>A0A6J4HZW9_9ACTN</name>